<keyword evidence="4" id="KW-0677">Repeat</keyword>
<sequence length="896" mass="103160">MTKKQKSVHILSERLRPGLQDVERKYLESCELGDENFVKNVLNSGRVSADIEDTQGRTGLDISIENGHVSLVDYLLSKVSPKVIHQGLLCAIEYDREEICEILLNHPIYQTTHKDRDGVKSNEYSTIQGITSPNGVTAPDDDDLSMRSDISKFSELPVFNMLKEALIKAAIRNDFQIVQMIMMKGALVDIPHDYFCSCTSCIEEQNRDYMVFCNRRLDTFRALASPAYISLTDEDPVMSSFFLSKKFKQLQVMETEYKSTYEELDLQVQNFTLDLLNQCRTSEEVRSLLNSTEMTDANTNSFPLLQVALQMEQKKFVSHPKCQAQVSALWFSGLTGMRHLNRFEFLLLSIPLGMIFLPILSLVFIFVPWSKVTLLLNPPSTRFLSYTCSYITFLCLVVLGKIQFSNMWVSLGCEHSDPFTNVFITLIFMWIIGWIWEEMKQLFEQGAGNYFRSVWNIIDSLMLTFLLTSFTLDVVVPIRLQSSLAQHQINFNVSGEEININQLLFCYDVDNKNNYFSTERQCPTATIGVDWATSWVPDPELISDIMFSAGIILSIARISFIMPANETFGTMLVSFRRTFGDLVKLLAMFSAVTFVLIWSLLGFGEGNTPNLNRSAPLSSITNNSSRITLTEWFGYAIYGLYVFAAIVVLMNLLIAVMSNTFQEVQDERDTEWKFSRTELWMTFIEPGCPVAPPFNIIPSIQNICEAWKKLCCLCSKSRCRTVKKQQYDLEMRCSPDASTPRQSVVCALIQRYIVHASRAKLEDDEDVTEDRLRRLIERTASRLEKRLDEITGHVQHVDDHVSHVDKGERDIQQLQKEEMQRTNTLIKAQEEYIELLKSKWKEGERFREQRLQEVMSMRAQRERLLQQHMFEEAHRLEEVITDTLEEADYIPRTTLT</sequence>
<dbReference type="SUPFAM" id="SSF48403">
    <property type="entry name" value="Ankyrin repeat"/>
    <property type="match status" value="1"/>
</dbReference>
<evidence type="ECO:0000256" key="10">
    <source>
        <dbReference type="SAM" id="Coils"/>
    </source>
</evidence>
<comment type="subcellular location">
    <subcellularLocation>
        <location evidence="1">Membrane</location>
        <topology evidence="1">Multi-pass membrane protein</topology>
    </subcellularLocation>
</comment>
<evidence type="ECO:0000256" key="6">
    <source>
        <dbReference type="ARBA" id="ARBA00023043"/>
    </source>
</evidence>
<dbReference type="EnsemblMetazoa" id="G29986.1">
    <property type="protein sequence ID" value="G29986.1:cds"/>
    <property type="gene ID" value="G29986"/>
</dbReference>
<evidence type="ECO:0000256" key="9">
    <source>
        <dbReference type="ARBA" id="ARBA00023303"/>
    </source>
</evidence>
<evidence type="ECO:0000256" key="4">
    <source>
        <dbReference type="ARBA" id="ARBA00022737"/>
    </source>
</evidence>
<keyword evidence="7" id="KW-0406">Ion transport</keyword>
<keyword evidence="8 11" id="KW-0472">Membrane</keyword>
<feature type="domain" description="Transient receptor ion channel" evidence="12">
    <location>
        <begin position="196"/>
        <end position="258"/>
    </location>
</feature>
<dbReference type="PANTHER" id="PTHR10117:SF54">
    <property type="entry name" value="TRANSIENT RECEPTOR POTENTIAL-GAMMA PROTEIN"/>
    <property type="match status" value="1"/>
</dbReference>
<dbReference type="Pfam" id="PF08344">
    <property type="entry name" value="TRP_2"/>
    <property type="match status" value="1"/>
</dbReference>
<evidence type="ECO:0000256" key="8">
    <source>
        <dbReference type="ARBA" id="ARBA00023136"/>
    </source>
</evidence>
<dbReference type="GO" id="GO:0051480">
    <property type="term" value="P:regulation of cytosolic calcium ion concentration"/>
    <property type="evidence" value="ECO:0007669"/>
    <property type="project" value="TreeGrafter"/>
</dbReference>
<dbReference type="InterPro" id="IPR036770">
    <property type="entry name" value="Ankyrin_rpt-contain_sf"/>
</dbReference>
<evidence type="ECO:0000256" key="2">
    <source>
        <dbReference type="ARBA" id="ARBA00022448"/>
    </source>
</evidence>
<evidence type="ECO:0000259" key="12">
    <source>
        <dbReference type="SMART" id="SM01420"/>
    </source>
</evidence>
<feature type="transmembrane region" description="Helical" evidence="11">
    <location>
        <begin position="381"/>
        <end position="399"/>
    </location>
</feature>
<evidence type="ECO:0000256" key="7">
    <source>
        <dbReference type="ARBA" id="ARBA00023065"/>
    </source>
</evidence>
<keyword evidence="5 11" id="KW-1133">Transmembrane helix</keyword>
<organism evidence="13 14">
    <name type="scientific">Magallana gigas</name>
    <name type="common">Pacific oyster</name>
    <name type="synonym">Crassostrea gigas</name>
    <dbReference type="NCBI Taxonomy" id="29159"/>
    <lineage>
        <taxon>Eukaryota</taxon>
        <taxon>Metazoa</taxon>
        <taxon>Spiralia</taxon>
        <taxon>Lophotrochozoa</taxon>
        <taxon>Mollusca</taxon>
        <taxon>Bivalvia</taxon>
        <taxon>Autobranchia</taxon>
        <taxon>Pteriomorphia</taxon>
        <taxon>Ostreida</taxon>
        <taxon>Ostreoidea</taxon>
        <taxon>Ostreidae</taxon>
        <taxon>Magallana</taxon>
    </lineage>
</organism>
<keyword evidence="14" id="KW-1185">Reference proteome</keyword>
<accession>A0A8W8LVS4</accession>
<dbReference type="InterPro" id="IPR002110">
    <property type="entry name" value="Ankyrin_rpt"/>
</dbReference>
<dbReference type="SMART" id="SM00248">
    <property type="entry name" value="ANK"/>
    <property type="match status" value="2"/>
</dbReference>
<evidence type="ECO:0000313" key="13">
    <source>
        <dbReference type="EnsemblMetazoa" id="G29986.1:cds"/>
    </source>
</evidence>
<dbReference type="SMART" id="SM01420">
    <property type="entry name" value="TRP_2"/>
    <property type="match status" value="1"/>
</dbReference>
<dbReference type="AlphaFoldDB" id="A0A8W8LVS4"/>
<dbReference type="GO" id="GO:0005886">
    <property type="term" value="C:plasma membrane"/>
    <property type="evidence" value="ECO:0007669"/>
    <property type="project" value="TreeGrafter"/>
</dbReference>
<dbReference type="InterPro" id="IPR005821">
    <property type="entry name" value="Ion_trans_dom"/>
</dbReference>
<keyword evidence="3 11" id="KW-0812">Transmembrane</keyword>
<feature type="transmembrane region" description="Helical" evidence="11">
    <location>
        <begin position="541"/>
        <end position="562"/>
    </location>
</feature>
<feature type="transmembrane region" description="Helical" evidence="11">
    <location>
        <begin position="419"/>
        <end position="436"/>
    </location>
</feature>
<feature type="coiled-coil region" evidence="10">
    <location>
        <begin position="758"/>
        <end position="831"/>
    </location>
</feature>
<keyword evidence="6" id="KW-0040">ANK repeat</keyword>
<dbReference type="GO" id="GO:0034703">
    <property type="term" value="C:cation channel complex"/>
    <property type="evidence" value="ECO:0007669"/>
    <property type="project" value="TreeGrafter"/>
</dbReference>
<proteinExistence type="predicted"/>
<evidence type="ECO:0000256" key="1">
    <source>
        <dbReference type="ARBA" id="ARBA00004141"/>
    </source>
</evidence>
<feature type="transmembrane region" description="Helical" evidence="11">
    <location>
        <begin position="345"/>
        <end position="369"/>
    </location>
</feature>
<dbReference type="Pfam" id="PF00520">
    <property type="entry name" value="Ion_trans"/>
    <property type="match status" value="1"/>
</dbReference>
<dbReference type="PRINTS" id="PR01097">
    <property type="entry name" value="TRNSRECEPTRP"/>
</dbReference>
<name>A0A8W8LVS4_MAGGI</name>
<reference evidence="13" key="1">
    <citation type="submission" date="2022-08" db="UniProtKB">
        <authorList>
            <consortium name="EnsemblMetazoa"/>
        </authorList>
    </citation>
    <scope>IDENTIFICATION</scope>
    <source>
        <strain evidence="13">05x7-T-G4-1.051#20</strain>
    </source>
</reference>
<dbReference type="Proteomes" id="UP000005408">
    <property type="component" value="Unassembled WGS sequence"/>
</dbReference>
<feature type="transmembrane region" description="Helical" evidence="11">
    <location>
        <begin position="582"/>
        <end position="603"/>
    </location>
</feature>
<keyword evidence="2" id="KW-0813">Transport</keyword>
<feature type="transmembrane region" description="Helical" evidence="11">
    <location>
        <begin position="632"/>
        <end position="657"/>
    </location>
</feature>
<keyword evidence="9" id="KW-0407">Ion channel</keyword>
<dbReference type="GO" id="GO:0070679">
    <property type="term" value="F:inositol 1,4,5 trisphosphate binding"/>
    <property type="evidence" value="ECO:0007669"/>
    <property type="project" value="TreeGrafter"/>
</dbReference>
<dbReference type="Gene3D" id="1.25.40.20">
    <property type="entry name" value="Ankyrin repeat-containing domain"/>
    <property type="match status" value="1"/>
</dbReference>
<evidence type="ECO:0000256" key="3">
    <source>
        <dbReference type="ARBA" id="ARBA00022692"/>
    </source>
</evidence>
<dbReference type="InterPro" id="IPR013555">
    <property type="entry name" value="TRP_dom"/>
</dbReference>
<protein>
    <recommendedName>
        <fullName evidence="12">Transient receptor ion channel domain-containing protein</fullName>
    </recommendedName>
</protein>
<dbReference type="InterPro" id="IPR002153">
    <property type="entry name" value="TRPC_channel"/>
</dbReference>
<evidence type="ECO:0000256" key="11">
    <source>
        <dbReference type="SAM" id="Phobius"/>
    </source>
</evidence>
<dbReference type="GO" id="GO:0015279">
    <property type="term" value="F:store-operated calcium channel activity"/>
    <property type="evidence" value="ECO:0007669"/>
    <property type="project" value="TreeGrafter"/>
</dbReference>
<keyword evidence="10" id="KW-0175">Coiled coil</keyword>
<evidence type="ECO:0000256" key="5">
    <source>
        <dbReference type="ARBA" id="ARBA00022989"/>
    </source>
</evidence>
<evidence type="ECO:0000313" key="14">
    <source>
        <dbReference type="Proteomes" id="UP000005408"/>
    </source>
</evidence>
<dbReference type="PANTHER" id="PTHR10117">
    <property type="entry name" value="TRANSIENT RECEPTOR POTENTIAL CHANNEL"/>
    <property type="match status" value="1"/>
</dbReference>